<dbReference type="Gene3D" id="4.10.520.10">
    <property type="entry name" value="IHF-like DNA-binding proteins"/>
    <property type="match status" value="1"/>
</dbReference>
<organism evidence="2">
    <name type="scientific">hydrothermal vent metagenome</name>
    <dbReference type="NCBI Taxonomy" id="652676"/>
    <lineage>
        <taxon>unclassified sequences</taxon>
        <taxon>metagenomes</taxon>
        <taxon>ecological metagenomes</taxon>
    </lineage>
</organism>
<protein>
    <submittedName>
        <fullName evidence="2">Histone-like bacterial DNA-binding protein</fullName>
    </submittedName>
</protein>
<dbReference type="AlphaFoldDB" id="A0A3B1D9J6"/>
<dbReference type="GO" id="GO:0003677">
    <property type="term" value="F:DNA binding"/>
    <property type="evidence" value="ECO:0007669"/>
    <property type="project" value="UniProtKB-KW"/>
</dbReference>
<dbReference type="EMBL" id="UOGK01000171">
    <property type="protein sequence ID" value="VAX38929.1"/>
    <property type="molecule type" value="Genomic_DNA"/>
</dbReference>
<keyword evidence="2" id="KW-0238">DNA-binding</keyword>
<gene>
    <name evidence="2" type="ORF">MNBD_PLANCTO03-709</name>
</gene>
<dbReference type="GO" id="GO:0030527">
    <property type="term" value="F:structural constituent of chromatin"/>
    <property type="evidence" value="ECO:0007669"/>
    <property type="project" value="InterPro"/>
</dbReference>
<reference evidence="2" key="1">
    <citation type="submission" date="2018-06" db="EMBL/GenBank/DDBJ databases">
        <authorList>
            <person name="Zhirakovskaya E."/>
        </authorList>
    </citation>
    <scope>NUCLEOTIDE SEQUENCE</scope>
</reference>
<feature type="compositionally biased region" description="Basic residues" evidence="1">
    <location>
        <begin position="1"/>
        <end position="50"/>
    </location>
</feature>
<feature type="compositionally biased region" description="Low complexity" evidence="1">
    <location>
        <begin position="51"/>
        <end position="66"/>
    </location>
</feature>
<accession>A0A3B1D9J6</accession>
<dbReference type="InterPro" id="IPR000119">
    <property type="entry name" value="Hist_DNA-bd"/>
</dbReference>
<evidence type="ECO:0000313" key="2">
    <source>
        <dbReference type="EMBL" id="VAX38929.1"/>
    </source>
</evidence>
<feature type="region of interest" description="Disordered" evidence="1">
    <location>
        <begin position="1"/>
        <end position="66"/>
    </location>
</feature>
<dbReference type="SUPFAM" id="SSF47729">
    <property type="entry name" value="IHF-like DNA-binding proteins"/>
    <property type="match status" value="1"/>
</dbReference>
<dbReference type="Pfam" id="PF00216">
    <property type="entry name" value="Bac_DNA_binding"/>
    <property type="match status" value="1"/>
</dbReference>
<dbReference type="SMART" id="SM00411">
    <property type="entry name" value="BHL"/>
    <property type="match status" value="1"/>
</dbReference>
<sequence length="165" mass="17692">MAKKKAVRKTAKKATRTAGRKKAAKKTTARKTTARKATARKTTARKKVAKKATTTAAKPARITAAAKPRTKSEVFNILAENAGISKKEVASVFETLGTIVKADLSKRGPGAVNVAGLMKVTVQRKPATKARKGINPFTKEACVFKAKPARNVIKIRPMKAVKDLV</sequence>
<proteinExistence type="predicted"/>
<name>A0A3B1D9J6_9ZZZZ</name>
<evidence type="ECO:0000256" key="1">
    <source>
        <dbReference type="SAM" id="MobiDB-lite"/>
    </source>
</evidence>
<dbReference type="InterPro" id="IPR010992">
    <property type="entry name" value="IHF-like_DNA-bd_dom_sf"/>
</dbReference>
<dbReference type="CDD" id="cd13834">
    <property type="entry name" value="HU_like"/>
    <property type="match status" value="1"/>
</dbReference>